<sequence>MKTIEKLLISKGQLDRIYIGSLKLYLWRSLHKSSKSRNPFYPDFEEREVRAGVLRAPDVEVVKLQSGIEIVKSVLGQGTSLFDRPGAFGEASWTYFEIPEGTEIPDGLIITKDSYNKRFNATHYSISPNYDMPKYQFIQLLDALAKNAESQKRKLSNG</sequence>
<name>A0A7W4WGQ4_9GAMM</name>
<evidence type="ECO:0000313" key="2">
    <source>
        <dbReference type="EMBL" id="MBB3063291.1"/>
    </source>
</evidence>
<reference evidence="2 3" key="1">
    <citation type="submission" date="2020-08" db="EMBL/GenBank/DDBJ databases">
        <title>Genomic Encyclopedia of Type Strains, Phase III (KMG-III): the genomes of soil and plant-associated and newly described type strains.</title>
        <authorList>
            <person name="Whitman W."/>
        </authorList>
    </citation>
    <scope>NUCLEOTIDE SEQUENCE [LARGE SCALE GENOMIC DNA]</scope>
    <source>
        <strain evidence="2 3">CECT 8799</strain>
    </source>
</reference>
<dbReference type="AlphaFoldDB" id="A0A7W4WGQ4"/>
<organism evidence="2 3">
    <name type="scientific">Microbulbifer rhizosphaerae</name>
    <dbReference type="NCBI Taxonomy" id="1562603"/>
    <lineage>
        <taxon>Bacteria</taxon>
        <taxon>Pseudomonadati</taxon>
        <taxon>Pseudomonadota</taxon>
        <taxon>Gammaproteobacteria</taxon>
        <taxon>Cellvibrionales</taxon>
        <taxon>Microbulbiferaceae</taxon>
        <taxon>Microbulbifer</taxon>
    </lineage>
</organism>
<proteinExistence type="predicted"/>
<dbReference type="InterPro" id="IPR041018">
    <property type="entry name" value="ADPRTs_Tse2"/>
</dbReference>
<feature type="domain" description="Tse2 ADP-ribosyltransferase toxin" evidence="1">
    <location>
        <begin position="20"/>
        <end position="150"/>
    </location>
</feature>
<evidence type="ECO:0000259" key="1">
    <source>
        <dbReference type="Pfam" id="PF18648"/>
    </source>
</evidence>
<dbReference type="EMBL" id="JACHWZ010000028">
    <property type="protein sequence ID" value="MBB3063291.1"/>
    <property type="molecule type" value="Genomic_DNA"/>
</dbReference>
<dbReference type="RefSeq" id="WP_183463345.1">
    <property type="nucleotide sequence ID" value="NZ_JACHWZ010000028.1"/>
</dbReference>
<protein>
    <recommendedName>
        <fullName evidence="1">Tse2 ADP-ribosyltransferase toxin domain-containing protein</fullName>
    </recommendedName>
</protein>
<accession>A0A7W4WGQ4</accession>
<evidence type="ECO:0000313" key="3">
    <source>
        <dbReference type="Proteomes" id="UP000535937"/>
    </source>
</evidence>
<dbReference type="Proteomes" id="UP000535937">
    <property type="component" value="Unassembled WGS sequence"/>
</dbReference>
<keyword evidence="3" id="KW-1185">Reference proteome</keyword>
<dbReference type="Pfam" id="PF18648">
    <property type="entry name" value="ADPRTs_Tse2"/>
    <property type="match status" value="1"/>
</dbReference>
<gene>
    <name evidence="2" type="ORF">FHS09_004149</name>
</gene>
<comment type="caution">
    <text evidence="2">The sequence shown here is derived from an EMBL/GenBank/DDBJ whole genome shotgun (WGS) entry which is preliminary data.</text>
</comment>